<name>A0A9P6QWX6_9FUNG</name>
<reference evidence="2" key="1">
    <citation type="journal article" date="2020" name="Fungal Divers.">
        <title>Resolving the Mortierellaceae phylogeny through synthesis of multi-gene phylogenetics and phylogenomics.</title>
        <authorList>
            <person name="Vandepol N."/>
            <person name="Liber J."/>
            <person name="Desiro A."/>
            <person name="Na H."/>
            <person name="Kennedy M."/>
            <person name="Barry K."/>
            <person name="Grigoriev I.V."/>
            <person name="Miller A.N."/>
            <person name="O'Donnell K."/>
            <person name="Stajich J.E."/>
            <person name="Bonito G."/>
        </authorList>
    </citation>
    <scope>NUCLEOTIDE SEQUENCE</scope>
    <source>
        <strain evidence="2">NVP60</strain>
    </source>
</reference>
<accession>A0A9P6QWX6</accession>
<dbReference type="EMBL" id="JAAAIN010002042">
    <property type="protein sequence ID" value="KAG0297743.1"/>
    <property type="molecule type" value="Genomic_DNA"/>
</dbReference>
<proteinExistence type="predicted"/>
<dbReference type="Proteomes" id="UP000823405">
    <property type="component" value="Unassembled WGS sequence"/>
</dbReference>
<feature type="compositionally biased region" description="Polar residues" evidence="1">
    <location>
        <begin position="106"/>
        <end position="123"/>
    </location>
</feature>
<evidence type="ECO:0000313" key="2">
    <source>
        <dbReference type="EMBL" id="KAG0297743.1"/>
    </source>
</evidence>
<keyword evidence="3" id="KW-1185">Reference proteome</keyword>
<gene>
    <name evidence="2" type="ORF">BGZ97_004237</name>
</gene>
<dbReference type="AlphaFoldDB" id="A0A9P6QWX6"/>
<comment type="caution">
    <text evidence="2">The sequence shown here is derived from an EMBL/GenBank/DDBJ whole genome shotgun (WGS) entry which is preliminary data.</text>
</comment>
<sequence>MACKVLMGTTQTISWSNFCSDFTSDTASVDLAAQHNPGIIQFVSTLGQANCKTSHTVVITVPADIPPGDFYVILIQNTPSDSFSPIFTIIDPITPTQITPTLSSTKPTVPTLSSDTPKPTSYDPSEGDSKSNGAAIGGGIAGVVIHEDLSNVKSVIKNNRFFKGVHNIFPRTIHSKNPTAVRAAQRK</sequence>
<evidence type="ECO:0000313" key="3">
    <source>
        <dbReference type="Proteomes" id="UP000823405"/>
    </source>
</evidence>
<feature type="region of interest" description="Disordered" evidence="1">
    <location>
        <begin position="98"/>
        <end position="133"/>
    </location>
</feature>
<organism evidence="2 3">
    <name type="scientific">Linnemannia gamsii</name>
    <dbReference type="NCBI Taxonomy" id="64522"/>
    <lineage>
        <taxon>Eukaryota</taxon>
        <taxon>Fungi</taxon>
        <taxon>Fungi incertae sedis</taxon>
        <taxon>Mucoromycota</taxon>
        <taxon>Mortierellomycotina</taxon>
        <taxon>Mortierellomycetes</taxon>
        <taxon>Mortierellales</taxon>
        <taxon>Mortierellaceae</taxon>
        <taxon>Linnemannia</taxon>
    </lineage>
</organism>
<evidence type="ECO:0000256" key="1">
    <source>
        <dbReference type="SAM" id="MobiDB-lite"/>
    </source>
</evidence>
<protein>
    <submittedName>
        <fullName evidence="2">Uncharacterized protein</fullName>
    </submittedName>
</protein>